<keyword evidence="5" id="KW-1133">Transmembrane helix</keyword>
<proteinExistence type="predicted"/>
<dbReference type="PANTHER" id="PTHR32468">
    <property type="entry name" value="CATION/H + ANTIPORTER"/>
    <property type="match status" value="1"/>
</dbReference>
<comment type="caution">
    <text evidence="6">The sequence shown here is derived from an EMBL/GenBank/DDBJ whole genome shotgun (WGS) entry which is preliminary data.</text>
</comment>
<keyword evidence="7" id="KW-1185">Reference proteome</keyword>
<evidence type="ECO:0000313" key="6">
    <source>
        <dbReference type="EMBL" id="GMN44464.1"/>
    </source>
</evidence>
<protein>
    <submittedName>
        <fullName evidence="6">Uncharacterized protein</fullName>
    </submittedName>
</protein>
<accession>A0AA88A2D2</accession>
<keyword evidence="1" id="KW-0813">Transport</keyword>
<dbReference type="GO" id="GO:0098662">
    <property type="term" value="P:inorganic cation transmembrane transport"/>
    <property type="evidence" value="ECO:0007669"/>
    <property type="project" value="TreeGrafter"/>
</dbReference>
<dbReference type="GO" id="GO:0006885">
    <property type="term" value="P:regulation of pH"/>
    <property type="evidence" value="ECO:0007669"/>
    <property type="project" value="TreeGrafter"/>
</dbReference>
<dbReference type="GO" id="GO:0012505">
    <property type="term" value="C:endomembrane system"/>
    <property type="evidence" value="ECO:0007669"/>
    <property type="project" value="TreeGrafter"/>
</dbReference>
<dbReference type="PANTHER" id="PTHR32468:SF17">
    <property type="entry name" value="CATION_H(+) ANTIPORTER 4"/>
    <property type="match status" value="1"/>
</dbReference>
<name>A0AA88A2D2_FICCA</name>
<keyword evidence="4" id="KW-0406">Ion transport</keyword>
<reference evidence="6" key="1">
    <citation type="submission" date="2023-07" db="EMBL/GenBank/DDBJ databases">
        <title>draft genome sequence of fig (Ficus carica).</title>
        <authorList>
            <person name="Takahashi T."/>
            <person name="Nishimura K."/>
        </authorList>
    </citation>
    <scope>NUCLEOTIDE SEQUENCE</scope>
</reference>
<dbReference type="GO" id="GO:0006813">
    <property type="term" value="P:potassium ion transport"/>
    <property type="evidence" value="ECO:0007669"/>
    <property type="project" value="UniProtKB-KW"/>
</dbReference>
<keyword evidence="2" id="KW-0633">Potassium transport</keyword>
<evidence type="ECO:0000256" key="4">
    <source>
        <dbReference type="ARBA" id="ARBA00023065"/>
    </source>
</evidence>
<evidence type="ECO:0000313" key="7">
    <source>
        <dbReference type="Proteomes" id="UP001187192"/>
    </source>
</evidence>
<organism evidence="6 7">
    <name type="scientific">Ficus carica</name>
    <name type="common">Common fig</name>
    <dbReference type="NCBI Taxonomy" id="3494"/>
    <lineage>
        <taxon>Eukaryota</taxon>
        <taxon>Viridiplantae</taxon>
        <taxon>Streptophyta</taxon>
        <taxon>Embryophyta</taxon>
        <taxon>Tracheophyta</taxon>
        <taxon>Spermatophyta</taxon>
        <taxon>Magnoliopsida</taxon>
        <taxon>eudicotyledons</taxon>
        <taxon>Gunneridae</taxon>
        <taxon>Pentapetalae</taxon>
        <taxon>rosids</taxon>
        <taxon>fabids</taxon>
        <taxon>Rosales</taxon>
        <taxon>Moraceae</taxon>
        <taxon>Ficeae</taxon>
        <taxon>Ficus</taxon>
    </lineage>
</organism>
<dbReference type="EMBL" id="BTGU01000018">
    <property type="protein sequence ID" value="GMN44464.1"/>
    <property type="molecule type" value="Genomic_DNA"/>
</dbReference>
<feature type="transmembrane region" description="Helical" evidence="5">
    <location>
        <begin position="119"/>
        <end position="145"/>
    </location>
</feature>
<keyword evidence="5" id="KW-0812">Transmembrane</keyword>
<feature type="transmembrane region" description="Helical" evidence="5">
    <location>
        <begin position="152"/>
        <end position="178"/>
    </location>
</feature>
<evidence type="ECO:0000256" key="2">
    <source>
        <dbReference type="ARBA" id="ARBA00022538"/>
    </source>
</evidence>
<keyword evidence="5" id="KW-0472">Membrane</keyword>
<dbReference type="AlphaFoldDB" id="A0AA88A2D2"/>
<evidence type="ECO:0000256" key="3">
    <source>
        <dbReference type="ARBA" id="ARBA00022958"/>
    </source>
</evidence>
<gene>
    <name evidence="6" type="ORF">TIFTF001_013657</name>
</gene>
<evidence type="ECO:0000256" key="5">
    <source>
        <dbReference type="SAM" id="Phobius"/>
    </source>
</evidence>
<evidence type="ECO:0000256" key="1">
    <source>
        <dbReference type="ARBA" id="ARBA00022448"/>
    </source>
</evidence>
<keyword evidence="3" id="KW-0630">Potassium</keyword>
<dbReference type="Proteomes" id="UP001187192">
    <property type="component" value="Unassembled WGS sequence"/>
</dbReference>
<sequence length="245" mass="26679">MNKPRHDVCFELPPEVNSYGFWTNKNPNPDDLLRNSLSELELQMLMIGLVLGYALSDSKGNPKNEKLLTTAQTGTKATAIAAGAISVLILCGMVANKLLGQNPSPLGQGQAFLCVHNTISGLSAALVGDMISFAVSNCFLMVTVFMEFKSRAIIDIVAILAFFLFVVFIFRPVMLLIVKKTPEERTVKDVFLGPYILGLAIPDGPPLGSALANKLDCFVSGVFLPLFVTTRVLRVDFIKNTFDPH</sequence>
<dbReference type="InterPro" id="IPR050794">
    <property type="entry name" value="CPA2_transporter"/>
</dbReference>